<name>A0A2W4R9F0_9GAMM</name>
<evidence type="ECO:0000313" key="2">
    <source>
        <dbReference type="Proteomes" id="UP000249396"/>
    </source>
</evidence>
<dbReference type="AlphaFoldDB" id="A0A2W4R9F0"/>
<reference evidence="1 2" key="1">
    <citation type="journal article" date="2018" name="Aquat. Microb. Ecol.">
        <title>Gammaproteobacterial methanotrophs dominate.</title>
        <authorList>
            <person name="Rissanen A.J."/>
            <person name="Saarenheimo J."/>
            <person name="Tiirola M."/>
            <person name="Peura S."/>
            <person name="Aalto S.L."/>
            <person name="Karvinen A."/>
            <person name="Nykanen H."/>
        </authorList>
    </citation>
    <scope>NUCLEOTIDE SEQUENCE [LARGE SCALE GENOMIC DNA]</scope>
    <source>
        <strain evidence="1">AMbin10</strain>
    </source>
</reference>
<dbReference type="Proteomes" id="UP000249396">
    <property type="component" value="Unassembled WGS sequence"/>
</dbReference>
<protein>
    <submittedName>
        <fullName evidence="1">Uncharacterized protein</fullName>
    </submittedName>
</protein>
<comment type="caution">
    <text evidence="1">The sequence shown here is derived from an EMBL/GenBank/DDBJ whole genome shotgun (WGS) entry which is preliminary data.</text>
</comment>
<dbReference type="EMBL" id="QJPH01000290">
    <property type="protein sequence ID" value="PZN79923.1"/>
    <property type="molecule type" value="Genomic_DNA"/>
</dbReference>
<gene>
    <name evidence="1" type="ORF">DM484_10615</name>
</gene>
<organism evidence="1 2">
    <name type="scientific">Candidatus Methylumidiphilus alinenensis</name>
    <dbReference type="NCBI Taxonomy" id="2202197"/>
    <lineage>
        <taxon>Bacteria</taxon>
        <taxon>Pseudomonadati</taxon>
        <taxon>Pseudomonadota</taxon>
        <taxon>Gammaproteobacteria</taxon>
        <taxon>Methylococcales</taxon>
        <taxon>Candidatus Methylumidiphilus</taxon>
    </lineage>
</organism>
<sequence length="62" mass="7034">MPYNGQTGIGQLAKIWSPICNTQGSWAKDQTSHSYPQRCPPLLWILYSQSKPFMMSECDSQP</sequence>
<accession>A0A2W4R9F0</accession>
<evidence type="ECO:0000313" key="1">
    <source>
        <dbReference type="EMBL" id="PZN79923.1"/>
    </source>
</evidence>
<proteinExistence type="predicted"/>